<accession>A0AA47GHT6</accession>
<reference evidence="2" key="1">
    <citation type="submission" date="2021-09" db="EMBL/GenBank/DDBJ databases">
        <title>Lactobacillus species from Apis mellifera, Switzerland.</title>
        <authorList>
            <person name="Pfister J."/>
            <person name="Brown A."/>
            <person name="Neumann P."/>
            <person name="Collaud A."/>
            <person name="Retschnig G."/>
            <person name="Perreten V."/>
        </authorList>
    </citation>
    <scope>NUCLEOTIDE SEQUENCE</scope>
    <source>
        <strain evidence="2">IBH002</strain>
        <plasmid evidence="2">pIBH002-1</plasmid>
    </source>
</reference>
<keyword evidence="1" id="KW-0812">Transmembrane</keyword>
<dbReference type="Proteomes" id="UP001164557">
    <property type="component" value="Plasmid pIBH002-1"/>
</dbReference>
<evidence type="ECO:0000256" key="1">
    <source>
        <dbReference type="SAM" id="Phobius"/>
    </source>
</evidence>
<organism evidence="2 3">
    <name type="scientific">Lactobacillus helsingborgensis</name>
    <dbReference type="NCBI Taxonomy" id="1218494"/>
    <lineage>
        <taxon>Bacteria</taxon>
        <taxon>Bacillati</taxon>
        <taxon>Bacillota</taxon>
        <taxon>Bacilli</taxon>
        <taxon>Lactobacillales</taxon>
        <taxon>Lactobacillaceae</taxon>
        <taxon>Lactobacillus</taxon>
    </lineage>
</organism>
<dbReference type="AlphaFoldDB" id="A0AA47GHT6"/>
<sequence>MNNFNVPFCVKERRWFQQRNNGKILVNEGSNIIVISLFILREKMKYLFILMILLFLLFKKKGLKVLKKIRAAFSEKSISKELKGDVLDSSDIDEISSSIPSNIRKDIINRQYLRVIQTKQSINTFTDYSAGNDKKRFEETDTINLNSDSILVDTDGEIHSMYDLSSANVDQSHSSSNKYSFKEKQKFESLKNSFPDDLVQQVMYRLKEVKENKKINR</sequence>
<keyword evidence="1" id="KW-0472">Membrane</keyword>
<evidence type="ECO:0000313" key="3">
    <source>
        <dbReference type="Proteomes" id="UP001164557"/>
    </source>
</evidence>
<geneLocation type="plasmid" evidence="2 3">
    <name>pIBH002-1</name>
</geneLocation>
<protein>
    <submittedName>
        <fullName evidence="2">Uncharacterized protein</fullName>
    </submittedName>
</protein>
<keyword evidence="1" id="KW-1133">Transmembrane helix</keyword>
<dbReference type="RefSeq" id="WP_143435150.1">
    <property type="nucleotide sequence ID" value="NZ_CP084385.1"/>
</dbReference>
<feature type="transmembrane region" description="Helical" evidence="1">
    <location>
        <begin position="32"/>
        <end position="58"/>
    </location>
</feature>
<evidence type="ECO:0000313" key="2">
    <source>
        <dbReference type="EMBL" id="UZX30625.1"/>
    </source>
</evidence>
<name>A0AA47GHT6_9LACO</name>
<gene>
    <name evidence="2" type="ORF">LDX53_09060</name>
</gene>
<keyword evidence="3" id="KW-1185">Reference proteome</keyword>
<keyword evidence="2" id="KW-0614">Plasmid</keyword>
<dbReference type="EMBL" id="CP084390">
    <property type="protein sequence ID" value="UZX30625.1"/>
    <property type="molecule type" value="Genomic_DNA"/>
</dbReference>
<proteinExistence type="predicted"/>